<evidence type="ECO:0000313" key="2">
    <source>
        <dbReference type="EMBL" id="KAL3233854.1"/>
    </source>
</evidence>
<evidence type="ECO:0000313" key="3">
    <source>
        <dbReference type="Proteomes" id="UP001623330"/>
    </source>
</evidence>
<organism evidence="2 3">
    <name type="scientific">Nakaseomyces bracarensis</name>
    <dbReference type="NCBI Taxonomy" id="273131"/>
    <lineage>
        <taxon>Eukaryota</taxon>
        <taxon>Fungi</taxon>
        <taxon>Dikarya</taxon>
        <taxon>Ascomycota</taxon>
        <taxon>Saccharomycotina</taxon>
        <taxon>Saccharomycetes</taxon>
        <taxon>Saccharomycetales</taxon>
        <taxon>Saccharomycetaceae</taxon>
        <taxon>Nakaseomyces</taxon>
    </lineage>
</organism>
<evidence type="ECO:0000256" key="1">
    <source>
        <dbReference type="SAM" id="MobiDB-lite"/>
    </source>
</evidence>
<keyword evidence="3" id="KW-1185">Reference proteome</keyword>
<name>A0ABR4NYB7_9SACH</name>
<reference evidence="2 3" key="1">
    <citation type="submission" date="2024-05" db="EMBL/GenBank/DDBJ databases">
        <title>Long read based assembly of the Candida bracarensis genome reveals expanded adhesin content.</title>
        <authorList>
            <person name="Marcet-Houben M."/>
            <person name="Ksiezopolska E."/>
            <person name="Gabaldon T."/>
        </authorList>
    </citation>
    <scope>NUCLEOTIDE SEQUENCE [LARGE SCALE GENOMIC DNA]</scope>
    <source>
        <strain evidence="2 3">CBM6</strain>
    </source>
</reference>
<protein>
    <submittedName>
        <fullName evidence="2">Uncharacterized protein</fullName>
    </submittedName>
</protein>
<comment type="caution">
    <text evidence="2">The sequence shown here is derived from an EMBL/GenBank/DDBJ whole genome shotgun (WGS) entry which is preliminary data.</text>
</comment>
<feature type="compositionally biased region" description="Polar residues" evidence="1">
    <location>
        <begin position="265"/>
        <end position="284"/>
    </location>
</feature>
<accession>A0ABR4NYB7</accession>
<dbReference type="EMBL" id="JBEVYD010000004">
    <property type="protein sequence ID" value="KAL3233854.1"/>
    <property type="molecule type" value="Genomic_DNA"/>
</dbReference>
<gene>
    <name evidence="2" type="ORF">RNJ44_03894</name>
</gene>
<feature type="region of interest" description="Disordered" evidence="1">
    <location>
        <begin position="263"/>
        <end position="308"/>
    </location>
</feature>
<proteinExistence type="predicted"/>
<sequence>MDFKWRVGKVDGKLQLIKYSDKWRDEQLVEISVITALTPMLLLNDENEGSFNAYKISGSNLLRQFSDQGFDDKSGKELLRLLSNFFRNSNQTTLQTDEATTCSLTVVDSCLEIEINIDKASTAKVTLERDPIDVKHTVPSLLELTQELCLTVWYRGQLEGLTRGDQSKSVNYRNILKSISDNLESPEFSNVLSIDLAKMFITRDKCIEMKNKMEERLSQSSISYRDETPESDFLQIYDTPDEKGKTGDIRKRNTSTRRDIMLISPTKSITPQLDNQETQSSHGSSGEVPRKKRKFGKIVVSPTKLAKK</sequence>
<dbReference type="Proteomes" id="UP001623330">
    <property type="component" value="Unassembled WGS sequence"/>
</dbReference>